<comment type="caution">
    <text evidence="4">The sequence shown here is derived from an EMBL/GenBank/DDBJ whole genome shotgun (WGS) entry which is preliminary data.</text>
</comment>
<dbReference type="GO" id="GO:0006310">
    <property type="term" value="P:DNA recombination"/>
    <property type="evidence" value="ECO:0007669"/>
    <property type="project" value="UniProtKB-KW"/>
</dbReference>
<evidence type="ECO:0000256" key="2">
    <source>
        <dbReference type="ARBA" id="ARBA00023172"/>
    </source>
</evidence>
<name>A0A2G4YTM4_9PROT</name>
<dbReference type="InterPro" id="IPR013762">
    <property type="entry name" value="Integrase-like_cat_sf"/>
</dbReference>
<dbReference type="AlphaFoldDB" id="A0A2G4YTM4"/>
<dbReference type="Gene3D" id="1.10.443.10">
    <property type="entry name" value="Intergrase catalytic core"/>
    <property type="match status" value="1"/>
</dbReference>
<dbReference type="PROSITE" id="PS51898">
    <property type="entry name" value="TYR_RECOMBINASE"/>
    <property type="match status" value="1"/>
</dbReference>
<dbReference type="SUPFAM" id="SSF56349">
    <property type="entry name" value="DNA breaking-rejoining enzymes"/>
    <property type="match status" value="1"/>
</dbReference>
<evidence type="ECO:0000256" key="1">
    <source>
        <dbReference type="ARBA" id="ARBA00023125"/>
    </source>
</evidence>
<proteinExistence type="predicted"/>
<dbReference type="InterPro" id="IPR011010">
    <property type="entry name" value="DNA_brk_join_enz"/>
</dbReference>
<dbReference type="Proteomes" id="UP000229730">
    <property type="component" value="Unassembled WGS sequence"/>
</dbReference>
<evidence type="ECO:0000313" key="5">
    <source>
        <dbReference type="Proteomes" id="UP000229730"/>
    </source>
</evidence>
<reference evidence="4 5" key="1">
    <citation type="submission" date="2017-10" db="EMBL/GenBank/DDBJ databases">
        <title>Frigbacter circumglobatus gen. nov. sp. nov., isolated from sediment cultured in situ.</title>
        <authorList>
            <person name="Zhao Z."/>
        </authorList>
    </citation>
    <scope>NUCLEOTIDE SEQUENCE [LARGE SCALE GENOMIC DNA]</scope>
    <source>
        <strain evidence="4 5">ZYL</strain>
    </source>
</reference>
<dbReference type="Gene3D" id="1.10.150.130">
    <property type="match status" value="1"/>
</dbReference>
<gene>
    <name evidence="4" type="ORF">CRD36_10095</name>
</gene>
<dbReference type="InterPro" id="IPR002104">
    <property type="entry name" value="Integrase_catalytic"/>
</dbReference>
<dbReference type="RefSeq" id="WP_099472819.1">
    <property type="nucleotide sequence ID" value="NZ_CP041025.1"/>
</dbReference>
<dbReference type="EMBL" id="PDEM01000021">
    <property type="protein sequence ID" value="PHZ84796.1"/>
    <property type="molecule type" value="Genomic_DNA"/>
</dbReference>
<dbReference type="OrthoDB" id="102994at2"/>
<dbReference type="InParanoid" id="A0A2G4YTM4"/>
<feature type="domain" description="Tyr recombinase" evidence="3">
    <location>
        <begin position="193"/>
        <end position="398"/>
    </location>
</feature>
<dbReference type="GO" id="GO:0015074">
    <property type="term" value="P:DNA integration"/>
    <property type="evidence" value="ECO:0007669"/>
    <property type="project" value="InterPro"/>
</dbReference>
<keyword evidence="1" id="KW-0238">DNA-binding</keyword>
<keyword evidence="2" id="KW-0233">DNA recombination</keyword>
<protein>
    <submittedName>
        <fullName evidence="4">Integrase</fullName>
    </submittedName>
</protein>
<evidence type="ECO:0000313" key="4">
    <source>
        <dbReference type="EMBL" id="PHZ84796.1"/>
    </source>
</evidence>
<evidence type="ECO:0000259" key="3">
    <source>
        <dbReference type="PROSITE" id="PS51898"/>
    </source>
</evidence>
<accession>A0A2G4YTM4</accession>
<sequence>MQIHRILGDKVRIYRRAKKGSWHASTYISGKERRKSTKKKSLAEAKDVAEDWYIDLRGKARHGELKSGKTFAQAAELFTSEYEALTAGRRSPKWVEGHKARLRLHILPFMGHMYLNDIEKGIGQAYRVHRMTKPEDWPEEGDEGYKPWKAPAQKTIHNEIVTMNMTFVTAEEHGWIDAVPNLKNRYSKESKISHRPWFTPKEYKQFYEATRANAANPKKIQFKWYAEQLHDYVLFMANTGLRPDEALQLQFQDVEIVDDDLTNETILEIEVRGKRGVGFCKSMPGAVRPFIRLRDRMKHKKSKGDADEYPGPTDILFPSNYKKMLNGILNDENLKFDREGKARTSYSLRHSYICFRLLEGADIYQVAKNCRTSVEMIEKHYAAHLKDMIDTSLVNVRRTKNVKEI</sequence>
<organism evidence="4 5">
    <name type="scientific">Paremcibacter congregatus</name>
    <dbReference type="NCBI Taxonomy" id="2043170"/>
    <lineage>
        <taxon>Bacteria</taxon>
        <taxon>Pseudomonadati</taxon>
        <taxon>Pseudomonadota</taxon>
        <taxon>Alphaproteobacteria</taxon>
        <taxon>Emcibacterales</taxon>
        <taxon>Emcibacteraceae</taxon>
        <taxon>Paremcibacter</taxon>
    </lineage>
</organism>
<dbReference type="GO" id="GO:0003677">
    <property type="term" value="F:DNA binding"/>
    <property type="evidence" value="ECO:0007669"/>
    <property type="project" value="UniProtKB-KW"/>
</dbReference>
<dbReference type="InterPro" id="IPR010998">
    <property type="entry name" value="Integrase_recombinase_N"/>
</dbReference>
<keyword evidence="5" id="KW-1185">Reference proteome</keyword>